<dbReference type="AlphaFoldDB" id="A0A931B1W8"/>
<comment type="caution">
    <text evidence="1">The sequence shown here is derived from an EMBL/GenBank/DDBJ whole genome shotgun (WGS) entry which is preliminary data.</text>
</comment>
<evidence type="ECO:0008006" key="3">
    <source>
        <dbReference type="Google" id="ProtNLM"/>
    </source>
</evidence>
<organism evidence="1 2">
    <name type="scientific">Streptacidiphilus fuscans</name>
    <dbReference type="NCBI Taxonomy" id="2789292"/>
    <lineage>
        <taxon>Bacteria</taxon>
        <taxon>Bacillati</taxon>
        <taxon>Actinomycetota</taxon>
        <taxon>Actinomycetes</taxon>
        <taxon>Kitasatosporales</taxon>
        <taxon>Streptomycetaceae</taxon>
        <taxon>Streptacidiphilus</taxon>
    </lineage>
</organism>
<evidence type="ECO:0000313" key="1">
    <source>
        <dbReference type="EMBL" id="MBF9067182.1"/>
    </source>
</evidence>
<gene>
    <name evidence="1" type="ORF">I2501_03885</name>
</gene>
<keyword evidence="2" id="KW-1185">Reference proteome</keyword>
<reference evidence="1" key="1">
    <citation type="submission" date="2020-11" db="EMBL/GenBank/DDBJ databases">
        <title>Isolation and identification of active actinomycetes.</title>
        <authorList>
            <person name="Yu B."/>
        </authorList>
    </citation>
    <scope>NUCLEOTIDE SEQUENCE</scope>
    <source>
        <strain evidence="1">NEAU-YB345</strain>
    </source>
</reference>
<dbReference type="InterPro" id="IPR029063">
    <property type="entry name" value="SAM-dependent_MTases_sf"/>
</dbReference>
<proteinExistence type="predicted"/>
<dbReference type="EMBL" id="JADPRT010000002">
    <property type="protein sequence ID" value="MBF9067182.1"/>
    <property type="molecule type" value="Genomic_DNA"/>
</dbReference>
<name>A0A931B1W8_9ACTN</name>
<sequence length="243" mass="26176">MTGAGGPAGGGGVVPPIGDTLVTPRPFDEYCASFGLSPRELLAGPVLDCPAGASDFAATVRGLGGRAVSVDPSYALGREGLARRCKDDLVRVHAWARGQTWRCRVGPDGTWDRIADWRASAEKFLEDLARDRARRGGRYVAAALPQLPFPDGTFRLVVSGFLLFSYADRLDPEFHLAAVRELLRVSHGEVRLHPLNDYLGHPYAQLGALLDRLAAEGVVAEIRPVTSPTLAADNRTLVLSRPR</sequence>
<dbReference type="Gene3D" id="3.40.50.150">
    <property type="entry name" value="Vaccinia Virus protein VP39"/>
    <property type="match status" value="1"/>
</dbReference>
<accession>A0A931B1W8</accession>
<dbReference type="Proteomes" id="UP000657385">
    <property type="component" value="Unassembled WGS sequence"/>
</dbReference>
<dbReference type="RefSeq" id="WP_196192398.1">
    <property type="nucleotide sequence ID" value="NZ_JADPRT010000002.1"/>
</dbReference>
<evidence type="ECO:0000313" key="2">
    <source>
        <dbReference type="Proteomes" id="UP000657385"/>
    </source>
</evidence>
<protein>
    <recommendedName>
        <fullName evidence="3">SAM-dependent methyltransferase</fullName>
    </recommendedName>
</protein>